<protein>
    <recommendedName>
        <fullName evidence="3">Solute-binding protein family 3/N-terminal domain-containing protein</fullName>
    </recommendedName>
</protein>
<sequence>MQKDLATMTLRRYAPIIGMLALACADTRADILRLYTFEAAPYQVTEPGLPTGPMVRGETVNTVVCAAGQAGWNTEIRTVPQNRAIHALQGQTIDGYFAVDRSAMLDEVATRTDPIALEKWFFFSKLTPATATMGRIGVVAGSNEARWLKRQGLAVHMEVSTVGQLLAVMQRNRIDTGLADYQVLMNNLARNGAIPADPLHLRFVRYAPLYLYLNNAFAQANPDFIRNFNQSIPDCLPGTFTLAENERAILGKRAAELLRQLSGDIDLIGAIGAAPHFDSMAEILNHDSKWRALAPYRPTPLAEQILALPASDALHRWQEGQHDLVTEIMAITRDGTLAAASRLTSDYWQGDEGKFTEALKLVPGEVHLTSLRYDASSSRFLVFASQPVTDPATGLTVGVVALALDIEHALRADRGAL</sequence>
<name>A0A2G1UMU5_9GAMM</name>
<accession>A0A2G1UMU5</accession>
<evidence type="ECO:0008006" key="3">
    <source>
        <dbReference type="Google" id="ProtNLM"/>
    </source>
</evidence>
<evidence type="ECO:0000313" key="2">
    <source>
        <dbReference type="Proteomes" id="UP000231409"/>
    </source>
</evidence>
<dbReference type="SUPFAM" id="SSF53850">
    <property type="entry name" value="Periplasmic binding protein-like II"/>
    <property type="match status" value="1"/>
</dbReference>
<dbReference type="EMBL" id="NTFH01000005">
    <property type="protein sequence ID" value="PHQ15836.1"/>
    <property type="molecule type" value="Genomic_DNA"/>
</dbReference>
<proteinExistence type="predicted"/>
<gene>
    <name evidence="1" type="ORF">CLH61_06740</name>
</gene>
<dbReference type="AlphaFoldDB" id="A0A2G1UMU5"/>
<dbReference type="Proteomes" id="UP000231409">
    <property type="component" value="Unassembled WGS sequence"/>
</dbReference>
<dbReference type="PROSITE" id="PS51257">
    <property type="entry name" value="PROKAR_LIPOPROTEIN"/>
    <property type="match status" value="1"/>
</dbReference>
<organism evidence="1 2">
    <name type="scientific">Marinobacter profundi</name>
    <dbReference type="NCBI Taxonomy" id="2666256"/>
    <lineage>
        <taxon>Bacteria</taxon>
        <taxon>Pseudomonadati</taxon>
        <taxon>Pseudomonadota</taxon>
        <taxon>Gammaproteobacteria</taxon>
        <taxon>Pseudomonadales</taxon>
        <taxon>Marinobacteraceae</taxon>
        <taxon>Marinobacter</taxon>
    </lineage>
</organism>
<reference evidence="1 2" key="1">
    <citation type="submission" date="2017-09" db="EMBL/GenBank/DDBJ databases">
        <title>The draft genome sequences of Marinobacter sp. PWS21.</title>
        <authorList>
            <person name="Cao J."/>
        </authorList>
    </citation>
    <scope>NUCLEOTIDE SEQUENCE [LARGE SCALE GENOMIC DNA]</scope>
    <source>
        <strain evidence="1 2">PWS21</strain>
    </source>
</reference>
<evidence type="ECO:0000313" key="1">
    <source>
        <dbReference type="EMBL" id="PHQ15836.1"/>
    </source>
</evidence>
<comment type="caution">
    <text evidence="1">The sequence shown here is derived from an EMBL/GenBank/DDBJ whole genome shotgun (WGS) entry which is preliminary data.</text>
</comment>
<keyword evidence="2" id="KW-1185">Reference proteome</keyword>